<comment type="caution">
    <text evidence="3">The sequence shown here is derived from an EMBL/GenBank/DDBJ whole genome shotgun (WGS) entry which is preliminary data.</text>
</comment>
<reference evidence="3" key="1">
    <citation type="submission" date="2021-06" db="EMBL/GenBank/DDBJ databases">
        <authorList>
            <person name="Huq M.A."/>
        </authorList>
    </citation>
    <scope>NUCLEOTIDE SEQUENCE</scope>
    <source>
        <strain evidence="3">MAH-26</strain>
    </source>
</reference>
<dbReference type="PANTHER" id="PTHR35089:SF1">
    <property type="entry name" value="CHAPERONE PROTEIN SKP"/>
    <property type="match status" value="1"/>
</dbReference>
<dbReference type="GO" id="GO:0051082">
    <property type="term" value="F:unfolded protein binding"/>
    <property type="evidence" value="ECO:0007669"/>
    <property type="project" value="InterPro"/>
</dbReference>
<accession>A0A9E2W5R6</accession>
<dbReference type="GO" id="GO:0050821">
    <property type="term" value="P:protein stabilization"/>
    <property type="evidence" value="ECO:0007669"/>
    <property type="project" value="TreeGrafter"/>
</dbReference>
<evidence type="ECO:0000313" key="4">
    <source>
        <dbReference type="Proteomes" id="UP000812270"/>
    </source>
</evidence>
<dbReference type="Proteomes" id="UP000812270">
    <property type="component" value="Unassembled WGS sequence"/>
</dbReference>
<keyword evidence="1" id="KW-0175">Coiled coil</keyword>
<proteinExistence type="predicted"/>
<evidence type="ECO:0000313" key="3">
    <source>
        <dbReference type="EMBL" id="MBV4359164.1"/>
    </source>
</evidence>
<evidence type="ECO:0000256" key="1">
    <source>
        <dbReference type="SAM" id="Coils"/>
    </source>
</evidence>
<keyword evidence="2" id="KW-0732">Signal</keyword>
<dbReference type="SMART" id="SM00935">
    <property type="entry name" value="OmpH"/>
    <property type="match status" value="1"/>
</dbReference>
<sequence>MKKLLTVVLMAGALMVANNKANAQQKIGYVSLNEIIMSMPEAKKADSSLQQYQAALVESAKEKQASFEEKAQKFIIDSAKMTQAVKDVQRKNLQALSQELAGEEQRIQQELQKRQDELTEPIQKKAMDAIAATAKENGYGYVFVKEQLIVYPPADDLAPLVKKKLGIK</sequence>
<dbReference type="GO" id="GO:0005829">
    <property type="term" value="C:cytosol"/>
    <property type="evidence" value="ECO:0007669"/>
    <property type="project" value="TreeGrafter"/>
</dbReference>
<keyword evidence="4" id="KW-1185">Reference proteome</keyword>
<dbReference type="AlphaFoldDB" id="A0A9E2W5R6"/>
<protein>
    <submittedName>
        <fullName evidence="3">OmpH family outer membrane protein</fullName>
    </submittedName>
</protein>
<feature type="coiled-coil region" evidence="1">
    <location>
        <begin position="86"/>
        <end position="117"/>
    </location>
</feature>
<organism evidence="3 4">
    <name type="scientific">Pinibacter aurantiacus</name>
    <dbReference type="NCBI Taxonomy" id="2851599"/>
    <lineage>
        <taxon>Bacteria</taxon>
        <taxon>Pseudomonadati</taxon>
        <taxon>Bacteroidota</taxon>
        <taxon>Chitinophagia</taxon>
        <taxon>Chitinophagales</taxon>
        <taxon>Chitinophagaceae</taxon>
        <taxon>Pinibacter</taxon>
    </lineage>
</organism>
<gene>
    <name evidence="3" type="ORF">KTO63_18495</name>
</gene>
<feature type="chain" id="PRO_5038997517" evidence="2">
    <location>
        <begin position="24"/>
        <end position="168"/>
    </location>
</feature>
<dbReference type="RefSeq" id="WP_217793095.1">
    <property type="nucleotide sequence ID" value="NZ_JAHSPG010000014.1"/>
</dbReference>
<dbReference type="EMBL" id="JAHSPG010000014">
    <property type="protein sequence ID" value="MBV4359164.1"/>
    <property type="molecule type" value="Genomic_DNA"/>
</dbReference>
<evidence type="ECO:0000256" key="2">
    <source>
        <dbReference type="SAM" id="SignalP"/>
    </source>
</evidence>
<dbReference type="PANTHER" id="PTHR35089">
    <property type="entry name" value="CHAPERONE PROTEIN SKP"/>
    <property type="match status" value="1"/>
</dbReference>
<dbReference type="InterPro" id="IPR005632">
    <property type="entry name" value="Chaperone_Skp"/>
</dbReference>
<dbReference type="Pfam" id="PF03938">
    <property type="entry name" value="OmpH"/>
    <property type="match status" value="1"/>
</dbReference>
<name>A0A9E2W5R6_9BACT</name>
<feature type="signal peptide" evidence="2">
    <location>
        <begin position="1"/>
        <end position="23"/>
    </location>
</feature>